<dbReference type="AlphaFoldDB" id="A0AA38ZM97"/>
<dbReference type="InterPro" id="IPR058865">
    <property type="entry name" value="GDPGP1_C"/>
</dbReference>
<dbReference type="GO" id="GO:0006006">
    <property type="term" value="P:glucose metabolic process"/>
    <property type="evidence" value="ECO:0007669"/>
    <property type="project" value="TreeGrafter"/>
</dbReference>
<dbReference type="PANTHER" id="PTHR20884:SF9">
    <property type="entry name" value="OS12G0612100 PROTEIN"/>
    <property type="match status" value="1"/>
</dbReference>
<reference evidence="11 12" key="1">
    <citation type="journal article" date="2023" name="BMC Biotechnol.">
        <title>Vitis rotundifolia cv Carlos genome sequencing.</title>
        <authorList>
            <person name="Huff M."/>
            <person name="Hulse-Kemp A."/>
            <person name="Scheffler B."/>
            <person name="Youngblood R."/>
            <person name="Simpson S."/>
            <person name="Babiker E."/>
            <person name="Staton M."/>
        </authorList>
    </citation>
    <scope>NUCLEOTIDE SEQUENCE [LARGE SCALE GENOMIC DNA]</scope>
    <source>
        <tissue evidence="11">Leaf</tissue>
    </source>
</reference>
<evidence type="ECO:0000259" key="10">
    <source>
        <dbReference type="Pfam" id="PF26217"/>
    </source>
</evidence>
<dbReference type="Proteomes" id="UP001168098">
    <property type="component" value="Unassembled WGS sequence"/>
</dbReference>
<evidence type="ECO:0000256" key="3">
    <source>
        <dbReference type="ARBA" id="ARBA00022490"/>
    </source>
</evidence>
<keyword evidence="12" id="KW-1185">Reference proteome</keyword>
<evidence type="ECO:0000259" key="9">
    <source>
        <dbReference type="Pfam" id="PF26216"/>
    </source>
</evidence>
<dbReference type="InterPro" id="IPR026506">
    <property type="entry name" value="GDPGP"/>
</dbReference>
<name>A0AA38ZM97_VITRO</name>
<evidence type="ECO:0000256" key="7">
    <source>
        <dbReference type="ARBA" id="ARBA00022741"/>
    </source>
</evidence>
<comment type="similarity">
    <text evidence="2">Belongs to the GDPGP1 family.</text>
</comment>
<gene>
    <name evidence="11" type="ORF">PVL29_013403</name>
</gene>
<dbReference type="PANTHER" id="PTHR20884">
    <property type="entry name" value="GDP-D-GLUCOSE PHOSPHORYLASE 1"/>
    <property type="match status" value="1"/>
</dbReference>
<evidence type="ECO:0000256" key="1">
    <source>
        <dbReference type="ARBA" id="ARBA00004496"/>
    </source>
</evidence>
<dbReference type="GO" id="GO:0005085">
    <property type="term" value="F:guanyl-nucleotide exchange factor activity"/>
    <property type="evidence" value="ECO:0007669"/>
    <property type="project" value="UniProtKB-KW"/>
</dbReference>
<dbReference type="Pfam" id="PF26217">
    <property type="entry name" value="GDPGP1_N"/>
    <property type="match status" value="1"/>
</dbReference>
<evidence type="ECO:0000256" key="8">
    <source>
        <dbReference type="ARBA" id="ARBA00022801"/>
    </source>
</evidence>
<organism evidence="11 12">
    <name type="scientific">Vitis rotundifolia</name>
    <name type="common">Muscadine grape</name>
    <dbReference type="NCBI Taxonomy" id="103349"/>
    <lineage>
        <taxon>Eukaryota</taxon>
        <taxon>Viridiplantae</taxon>
        <taxon>Streptophyta</taxon>
        <taxon>Embryophyta</taxon>
        <taxon>Tracheophyta</taxon>
        <taxon>Spermatophyta</taxon>
        <taxon>Magnoliopsida</taxon>
        <taxon>eudicotyledons</taxon>
        <taxon>Gunneridae</taxon>
        <taxon>Pentapetalae</taxon>
        <taxon>rosids</taxon>
        <taxon>Vitales</taxon>
        <taxon>Vitaceae</taxon>
        <taxon>Viteae</taxon>
        <taxon>Vitis</taxon>
    </lineage>
</organism>
<dbReference type="GO" id="GO:0016787">
    <property type="term" value="F:hydrolase activity"/>
    <property type="evidence" value="ECO:0007669"/>
    <property type="project" value="UniProtKB-KW"/>
</dbReference>
<accession>A0AA38ZM97</accession>
<feature type="domain" description="GDPGP1-like N-terminal" evidence="10">
    <location>
        <begin position="63"/>
        <end position="228"/>
    </location>
</feature>
<evidence type="ECO:0000313" key="12">
    <source>
        <dbReference type="Proteomes" id="UP001168098"/>
    </source>
</evidence>
<evidence type="ECO:0000313" key="11">
    <source>
        <dbReference type="EMBL" id="KAJ9691212.1"/>
    </source>
</evidence>
<dbReference type="EMBL" id="JARBHA010000010">
    <property type="protein sequence ID" value="KAJ9691212.1"/>
    <property type="molecule type" value="Genomic_DNA"/>
</dbReference>
<dbReference type="GO" id="GO:0005737">
    <property type="term" value="C:cytoplasm"/>
    <property type="evidence" value="ECO:0007669"/>
    <property type="project" value="UniProtKB-SubCell"/>
</dbReference>
<keyword evidence="7" id="KW-0547">Nucleotide-binding</keyword>
<feature type="domain" description="GDPGP1-like C-terminal" evidence="9">
    <location>
        <begin position="235"/>
        <end position="372"/>
    </location>
</feature>
<dbReference type="GO" id="GO:0080048">
    <property type="term" value="F:GDP-D-glucose phosphorylase activity"/>
    <property type="evidence" value="ECO:0007669"/>
    <property type="project" value="InterPro"/>
</dbReference>
<protein>
    <submittedName>
        <fullName evidence="11">Uncharacterized protein</fullName>
    </submittedName>
</protein>
<evidence type="ECO:0000256" key="6">
    <source>
        <dbReference type="ARBA" id="ARBA00022695"/>
    </source>
</evidence>
<dbReference type="GO" id="GO:0000166">
    <property type="term" value="F:nucleotide binding"/>
    <property type="evidence" value="ECO:0007669"/>
    <property type="project" value="UniProtKB-KW"/>
</dbReference>
<keyword evidence="6" id="KW-0548">Nucleotidyltransferase</keyword>
<evidence type="ECO:0000256" key="5">
    <source>
        <dbReference type="ARBA" id="ARBA00022679"/>
    </source>
</evidence>
<dbReference type="InterPro" id="IPR058866">
    <property type="entry name" value="GDPGP1_N"/>
</dbReference>
<evidence type="ECO:0000256" key="4">
    <source>
        <dbReference type="ARBA" id="ARBA00022658"/>
    </source>
</evidence>
<proteinExistence type="inferred from homology"/>
<keyword evidence="4" id="KW-0344">Guanine-nucleotide releasing factor</keyword>
<keyword evidence="5" id="KW-0808">Transferase</keyword>
<keyword evidence="8" id="KW-0378">Hydrolase</keyword>
<keyword evidence="3" id="KW-0963">Cytoplasm</keyword>
<comment type="subcellular location">
    <subcellularLocation>
        <location evidence="1">Cytoplasm</location>
    </subcellularLocation>
</comment>
<comment type="caution">
    <text evidence="11">The sequence shown here is derived from an EMBL/GenBank/DDBJ whole genome shotgun (WGS) entry which is preliminary data.</text>
</comment>
<sequence>MVVKQLKDDNFLLKCATPDQAKCPQFSFGSIQIPLYCFASQSLDDSGPFGRFSCIPDDEPSTLESLLLAQWEDRMWKGIYRYDVTTSEIKIIGGRRKFLAQLNEEWNMDHLSDPDENEVCWRGDSFIFDWAKHHEELLFCVASGEKAIPELIPTAPVPNASILVLSNVTPVEYGHVFLVPHGFTSISQFMDARSLEMVTRVAVEVNNRSFRVFYDCSMPSASLYFQACYFSNPLPVEVMPVVTLWDNGLGGTRICSLIDYPIKALLFESKSNLKVSVEVLAEICSCLQGKNIPYSFLISDCGKRIFLFPQMRALANSHALSGWECSGHFVFKSRNDFDQVTEEAMLKRLGTVSLDEQGFQVVKQLCCSIASKLAS</sequence>
<evidence type="ECO:0000256" key="2">
    <source>
        <dbReference type="ARBA" id="ARBA00006451"/>
    </source>
</evidence>
<dbReference type="Pfam" id="PF26216">
    <property type="entry name" value="GDPGP1_C"/>
    <property type="match status" value="1"/>
</dbReference>